<organism evidence="7 8">
    <name type="scientific">Lachancea dasiensis</name>
    <dbReference type="NCBI Taxonomy" id="1072105"/>
    <lineage>
        <taxon>Eukaryota</taxon>
        <taxon>Fungi</taxon>
        <taxon>Dikarya</taxon>
        <taxon>Ascomycota</taxon>
        <taxon>Saccharomycotina</taxon>
        <taxon>Saccharomycetes</taxon>
        <taxon>Saccharomycetales</taxon>
        <taxon>Saccharomycetaceae</taxon>
        <taxon>Lachancea</taxon>
    </lineage>
</organism>
<dbReference type="OrthoDB" id="18193at2759"/>
<dbReference type="PANTHER" id="PTHR47284:SF3">
    <property type="entry name" value="FATTY-ACID-BINDING PROTEIN 2"/>
    <property type="match status" value="1"/>
</dbReference>
<comment type="subcellular location">
    <subcellularLocation>
        <location evidence="1">Mitochondrion</location>
    </subcellularLocation>
</comment>
<feature type="domain" description="Chalcone isomerase" evidence="6">
    <location>
        <begin position="104"/>
        <end position="304"/>
    </location>
</feature>
<name>A0A1G4IQ31_9SACH</name>
<evidence type="ECO:0000256" key="1">
    <source>
        <dbReference type="ARBA" id="ARBA00004173"/>
    </source>
</evidence>
<evidence type="ECO:0000313" key="8">
    <source>
        <dbReference type="Proteomes" id="UP000190274"/>
    </source>
</evidence>
<dbReference type="InterPro" id="IPR036298">
    <property type="entry name" value="Chalcone_isomerase_sf"/>
</dbReference>
<keyword evidence="5" id="KW-0496">Mitochondrion</keyword>
<dbReference type="STRING" id="1266660.A0A1G4IQ31"/>
<dbReference type="Proteomes" id="UP000190274">
    <property type="component" value="Chromosome A"/>
</dbReference>
<keyword evidence="4" id="KW-0809">Transit peptide</keyword>
<gene>
    <name evidence="7" type="ORF">LADA_0A08152G</name>
</gene>
<accession>A0A1G4IQ31</accession>
<comment type="similarity">
    <text evidence="2">Belongs to the AIM18/AIM46 family.</text>
</comment>
<keyword evidence="8" id="KW-1185">Reference proteome</keyword>
<evidence type="ECO:0000256" key="2">
    <source>
        <dbReference type="ARBA" id="ARBA00009111"/>
    </source>
</evidence>
<dbReference type="AlphaFoldDB" id="A0A1G4IQ31"/>
<protein>
    <recommendedName>
        <fullName evidence="3">Altered inheritance of mitochondria protein 18, mitochondrial</fullName>
    </recommendedName>
</protein>
<dbReference type="InterPro" id="IPR016088">
    <property type="entry name" value="Chalcone_isomerase_3-sand"/>
</dbReference>
<evidence type="ECO:0000256" key="4">
    <source>
        <dbReference type="ARBA" id="ARBA00022946"/>
    </source>
</evidence>
<proteinExistence type="inferred from homology"/>
<dbReference type="GO" id="GO:0016872">
    <property type="term" value="F:intramolecular lyase activity"/>
    <property type="evidence" value="ECO:0007669"/>
    <property type="project" value="InterPro"/>
</dbReference>
<dbReference type="PANTHER" id="PTHR47284">
    <property type="entry name" value="FATTY-ACID-BINDING PROTEIN 2"/>
    <property type="match status" value="1"/>
</dbReference>
<reference evidence="7 8" key="1">
    <citation type="submission" date="2016-03" db="EMBL/GenBank/DDBJ databases">
        <authorList>
            <person name="Devillers H."/>
        </authorList>
    </citation>
    <scope>NUCLEOTIDE SEQUENCE [LARGE SCALE GENOMIC DNA]</scope>
    <source>
        <strain evidence="7">CBS 10888</strain>
    </source>
</reference>
<evidence type="ECO:0000256" key="3">
    <source>
        <dbReference type="ARBA" id="ARBA00018755"/>
    </source>
</evidence>
<dbReference type="Pfam" id="PF16035">
    <property type="entry name" value="Chalcone_2"/>
    <property type="match status" value="1"/>
</dbReference>
<dbReference type="InterPro" id="IPR016087">
    <property type="entry name" value="Chalcone_isomerase"/>
</dbReference>
<evidence type="ECO:0000313" key="7">
    <source>
        <dbReference type="EMBL" id="SCU78861.1"/>
    </source>
</evidence>
<dbReference type="Gene3D" id="3.50.70.10">
    <property type="match status" value="1"/>
</dbReference>
<sequence>MQQLPSNMYRSISRFPGIRFFQPRRLSSRRFLTVQHFPTGPQHTFWKTTLALGATSATLGYFAWQQRLIGNDTGPSEEDASVQIDNAVSPFPTRLGPPEFPFTTNYTLLGFGARSVTFINFKVYALGIYVASEDLGLIPEILSTSYMSNAFLDTDISNSHAENIELALKDPTKSRALINNLIDGGVRMMAKITPIRNTDFNHLKDGLIKSILNHPDAKINQEAVSSGIQELRDAFTRKGSVPKNDDLLIELQINGSLQLFYASRKSNEKFLLGSIEEPMIGRLLFSQYLSGKKPLSPATRDSFVSRVKTLV</sequence>
<dbReference type="GO" id="GO:0005739">
    <property type="term" value="C:mitochondrion"/>
    <property type="evidence" value="ECO:0007669"/>
    <property type="project" value="UniProtKB-SubCell"/>
</dbReference>
<dbReference type="SUPFAM" id="SSF54626">
    <property type="entry name" value="Chalcone isomerase"/>
    <property type="match status" value="1"/>
</dbReference>
<evidence type="ECO:0000259" key="6">
    <source>
        <dbReference type="Pfam" id="PF16035"/>
    </source>
</evidence>
<evidence type="ECO:0000256" key="5">
    <source>
        <dbReference type="ARBA" id="ARBA00023128"/>
    </source>
</evidence>
<dbReference type="EMBL" id="LT598460">
    <property type="protein sequence ID" value="SCU78861.1"/>
    <property type="molecule type" value="Genomic_DNA"/>
</dbReference>